<name>A0A4S1WMC7_9SPHN</name>
<dbReference type="Pfam" id="PF12951">
    <property type="entry name" value="PATR"/>
    <property type="match status" value="6"/>
</dbReference>
<feature type="domain" description="Autotransporter" evidence="3">
    <location>
        <begin position="985"/>
        <end position="1258"/>
    </location>
</feature>
<feature type="region of interest" description="Disordered" evidence="2">
    <location>
        <begin position="500"/>
        <end position="522"/>
    </location>
</feature>
<dbReference type="SMART" id="SM00869">
    <property type="entry name" value="Autotransporter"/>
    <property type="match status" value="1"/>
</dbReference>
<evidence type="ECO:0000313" key="4">
    <source>
        <dbReference type="EMBL" id="TGX44438.1"/>
    </source>
</evidence>
<evidence type="ECO:0000259" key="3">
    <source>
        <dbReference type="PROSITE" id="PS51208"/>
    </source>
</evidence>
<keyword evidence="5" id="KW-1185">Reference proteome</keyword>
<dbReference type="PANTHER" id="PTHR35037:SF3">
    <property type="entry name" value="C-TERMINAL REGION OF AIDA-LIKE PROTEIN"/>
    <property type="match status" value="1"/>
</dbReference>
<dbReference type="PROSITE" id="PS51208">
    <property type="entry name" value="AUTOTRANSPORTER"/>
    <property type="match status" value="1"/>
</dbReference>
<dbReference type="PANTHER" id="PTHR35037">
    <property type="entry name" value="C-TERMINAL REGION OF AIDA-LIKE PROTEIN"/>
    <property type="match status" value="1"/>
</dbReference>
<dbReference type="InterPro" id="IPR005546">
    <property type="entry name" value="Autotransporte_beta"/>
</dbReference>
<dbReference type="Proteomes" id="UP000309848">
    <property type="component" value="Unassembled WGS sequence"/>
</dbReference>
<dbReference type="InterPro" id="IPR006315">
    <property type="entry name" value="OM_autotransptr_brl_dom"/>
</dbReference>
<evidence type="ECO:0000256" key="2">
    <source>
        <dbReference type="SAM" id="MobiDB-lite"/>
    </source>
</evidence>
<dbReference type="Gene3D" id="2.160.20.20">
    <property type="match status" value="1"/>
</dbReference>
<dbReference type="InterPro" id="IPR036709">
    <property type="entry name" value="Autotransporte_beta_dom_sf"/>
</dbReference>
<dbReference type="AlphaFoldDB" id="A0A4S1WMC7"/>
<dbReference type="GO" id="GO:0019867">
    <property type="term" value="C:outer membrane"/>
    <property type="evidence" value="ECO:0007669"/>
    <property type="project" value="InterPro"/>
</dbReference>
<comment type="caution">
    <text evidence="4">The sequence shown here is derived from an EMBL/GenBank/DDBJ whole genome shotgun (WGS) entry which is preliminary data.</text>
</comment>
<evidence type="ECO:0000256" key="1">
    <source>
        <dbReference type="ARBA" id="ARBA00022729"/>
    </source>
</evidence>
<accession>A0A4S1WMC7</accession>
<evidence type="ECO:0000313" key="5">
    <source>
        <dbReference type="Proteomes" id="UP000309848"/>
    </source>
</evidence>
<dbReference type="InterPro" id="IPR012332">
    <property type="entry name" value="Autotransporter_pectin_lyase_C"/>
</dbReference>
<keyword evidence="1" id="KW-0732">Signal</keyword>
<proteinExistence type="predicted"/>
<gene>
    <name evidence="4" type="ORF">E5A74_06520</name>
</gene>
<dbReference type="OrthoDB" id="7195851at2"/>
<dbReference type="SUPFAM" id="SSF51126">
    <property type="entry name" value="Pectin lyase-like"/>
    <property type="match status" value="3"/>
</dbReference>
<dbReference type="SUPFAM" id="SSF103515">
    <property type="entry name" value="Autotransporter"/>
    <property type="match status" value="1"/>
</dbReference>
<organism evidence="4 5">
    <name type="scientific">Sphingomonas naasensis</name>
    <dbReference type="NCBI Taxonomy" id="1344951"/>
    <lineage>
        <taxon>Bacteria</taxon>
        <taxon>Pseudomonadati</taxon>
        <taxon>Pseudomonadota</taxon>
        <taxon>Alphaproteobacteria</taxon>
        <taxon>Sphingomonadales</taxon>
        <taxon>Sphingomonadaceae</taxon>
        <taxon>Sphingomonas</taxon>
    </lineage>
</organism>
<dbReference type="InterPro" id="IPR013425">
    <property type="entry name" value="Autotrns_rpt"/>
</dbReference>
<dbReference type="InterPro" id="IPR051551">
    <property type="entry name" value="Autotransporter_adhesion"/>
</dbReference>
<dbReference type="EMBL" id="SRXU01000002">
    <property type="protein sequence ID" value="TGX44438.1"/>
    <property type="molecule type" value="Genomic_DNA"/>
</dbReference>
<dbReference type="NCBIfam" id="TIGR02601">
    <property type="entry name" value="autotrns_rpt"/>
    <property type="match status" value="2"/>
</dbReference>
<dbReference type="NCBIfam" id="TIGR01414">
    <property type="entry name" value="autotrans_barl"/>
    <property type="match status" value="1"/>
</dbReference>
<dbReference type="Gene3D" id="2.40.128.130">
    <property type="entry name" value="Autotransporter beta-domain"/>
    <property type="match status" value="1"/>
</dbReference>
<reference evidence="4 5" key="1">
    <citation type="submission" date="2019-04" db="EMBL/GenBank/DDBJ databases">
        <title>Sphingomonas psychrotolerans sp. nov., isolated from soil in the Tianshan Mountains, Xinjiang, China.</title>
        <authorList>
            <person name="Luo Y."/>
            <person name="Sheng H."/>
        </authorList>
    </citation>
    <scope>NUCLEOTIDE SEQUENCE [LARGE SCALE GENOMIC DNA]</scope>
    <source>
        <strain evidence="4 5">KIS18-15</strain>
    </source>
</reference>
<dbReference type="Pfam" id="PF03797">
    <property type="entry name" value="Autotransporter"/>
    <property type="match status" value="1"/>
</dbReference>
<sequence length="1258" mass="127234">MRRNGRRGVFAQPGAIAAVDLALLFFGCSIPIANAQTAPPPPVDATPEETPAVANPAAAAPTLRFWDGSDPALHANGAIDGGSGVWSATAPSWTDSNGATNGPMQPVPAFAVFQGAPGTVTIDDRQGVPAITGMQFLTDGYRLNGGRLELDGGAFTSIRPGAGVTVRIDAELTGAGGFFLNDFGTLILSGANSYAGGTRVDAGTLIGDTRSIRGDLENGGIVVFDQAQDGVFAGSVSGLSSIWGFMVKRGAGTLTLGGSSNLGWRIDEGRLVAEAARFGDNVEIAAAGKLTFSSGSVAGTETPYLYALSGSGGFDVAGAGTLVLKGQSTGFTGQTRVIGTALRVDGALGGTLHVGEGGALSGGGTVGATDIGTGGRLRGGLGSTLHLASLTLGQGSIIDANFGQAGDPALFAVAGNLTLDGTLNVTGSDALGEGIYRLFSYGGRLTDNGLALGALPPGQNAADLSIQTATAGQVNLVSGGSARPLQFWDGGDATRYANGMVDGGPGTWRNGTSSWTGQDGRRNEAARPGAFAVFAGRGGQVLLDGSAGAVATGGLQFAANGYTLSGSGLTLAGGARTTIRVGDGSQWGGTMIAEIAAPLSGNTTLVKRDAGTLILSAANNYTGNTEVEAGTLIGDSRAIRGNIRNAGTLVFDQRTNDSFAGSIAALDGRSGTMVKRGSGALTLTGASTLDWNLDAGRLAVAASRFDGDVAMRPGGELLFEEPGDSRYAGTLSGAGLLIKAGTGNLTLTGNSEGFAGDIRLQFGRLTVDGAIGGALTVEGNTTLAGRGKVLTVRVAPGGTIAPGTGIATLTVAGNLTLAPGSRYQVEVDPSGTASDRIDVLGSATLGGTVAHIGANGSYRPSATYTILTAQRGIQGRFDKVTSSYAFLNPTLGYTSNAVTLTLTRNDVRFDAVAATANQRAAGAALEGLSSGNPLYDAVLTTDAAAARAAFDNVSGAFHASLRTALIDGSSLSRDATLERLRSPADARPGLLVWGQALDSRSHWRGDGNAARLDHATAGALAGIEMQALDGGLRLGMVGGHHRDTLRGQGNAEIDSYHSGLYAGGTIDNFALRAGFVYSWQDVAARRAVAFAGFADGLSARYRASTAQAFGEAAYRFALPAGGLEPFASVAQVRLDVGRGREIGNAAALELERDSMDTRYATVGLRGDTALAWTGGGLKLRASAGWQHAFGDQLPVVAATLDGRRFNVAGLPIAADSLVGELGVTAALAKGFQLDLGYGGALSRSNQDHRARAALSLRF</sequence>
<dbReference type="InterPro" id="IPR011050">
    <property type="entry name" value="Pectin_lyase_fold/virulence"/>
</dbReference>
<protein>
    <submittedName>
        <fullName evidence="4">Autotransporter domain-containing protein</fullName>
    </submittedName>
</protein>